<dbReference type="PATRIC" id="fig|1266845.5.peg.1731"/>
<name>U5SG52_9LACT</name>
<dbReference type="HOGENOM" id="CLU_2128979_0_0_9"/>
<accession>U5SG52</accession>
<protein>
    <submittedName>
        <fullName evidence="1">Uncharacterized protein</fullName>
    </submittedName>
</protein>
<evidence type="ECO:0000313" key="1">
    <source>
        <dbReference type="EMBL" id="AGY82862.1"/>
    </source>
</evidence>
<proteinExistence type="predicted"/>
<dbReference type="AlphaFoldDB" id="U5SG52"/>
<sequence length="113" mass="12997">MNDYLILKLSDKDLDIPFSNEKALTERANGSWVITPRKIGKTNRALLLFKGQILKEYSVGSVLIFDRDSRRTTFDMTPLENSIYQGRRLRYPTANPSSILSEKNMIFIDPEVV</sequence>
<gene>
    <name evidence="1" type="ORF">Q783_09190</name>
</gene>
<dbReference type="EMBL" id="CP006812">
    <property type="protein sequence ID" value="AGY82862.1"/>
    <property type="molecule type" value="Genomic_DNA"/>
</dbReference>
<reference evidence="1 2" key="1">
    <citation type="journal article" date="2013" name="Genome Announc.">
        <title>Complete Genome Sequence of Carnobacterium gilichinskyi Strain WN1359T (DSM 27470T).</title>
        <authorList>
            <person name="Leonard M.T."/>
            <person name="Panayotova N."/>
            <person name="Farmerie W.G."/>
            <person name="Triplett E.W."/>
            <person name="Nicholson W.L."/>
        </authorList>
    </citation>
    <scope>NUCLEOTIDE SEQUENCE [LARGE SCALE GENOMIC DNA]</scope>
    <source>
        <strain evidence="1 2">WN1359</strain>
    </source>
</reference>
<dbReference type="RefSeq" id="WP_023179043.1">
    <property type="nucleotide sequence ID" value="NC_022606.1"/>
</dbReference>
<dbReference type="eggNOG" id="ENOG503439Y">
    <property type="taxonomic scope" value="Bacteria"/>
</dbReference>
<organism evidence="1 2">
    <name type="scientific">Carnobacterium inhibens subsp. gilichinskyi</name>
    <dbReference type="NCBI Taxonomy" id="1266845"/>
    <lineage>
        <taxon>Bacteria</taxon>
        <taxon>Bacillati</taxon>
        <taxon>Bacillota</taxon>
        <taxon>Bacilli</taxon>
        <taxon>Lactobacillales</taxon>
        <taxon>Carnobacteriaceae</taxon>
        <taxon>Carnobacterium</taxon>
    </lineage>
</organism>
<dbReference type="KEGG" id="caw:Q783_09190"/>
<dbReference type="Proteomes" id="UP000017469">
    <property type="component" value="Chromosome"/>
</dbReference>
<evidence type="ECO:0000313" key="2">
    <source>
        <dbReference type="Proteomes" id="UP000017469"/>
    </source>
</evidence>